<reference evidence="12" key="1">
    <citation type="submission" date="2015-08" db="EMBL/GenBank/DDBJ databases">
        <authorList>
            <person name="Babu N.S."/>
            <person name="Beckwith C.J."/>
            <person name="Beseler K.G."/>
            <person name="Brison A."/>
            <person name="Carone J.V."/>
            <person name="Caskin T.P."/>
            <person name="Diamond M."/>
            <person name="Durham M.E."/>
            <person name="Foxe J.M."/>
            <person name="Go M."/>
            <person name="Henderson B.A."/>
            <person name="Jones I.B."/>
            <person name="McGettigan J.A."/>
            <person name="Micheletti S.J."/>
            <person name="Nasrallah M.E."/>
            <person name="Ortiz D."/>
            <person name="Piller C.R."/>
            <person name="Privatt S.R."/>
            <person name="Schneider S.L."/>
            <person name="Sharp S."/>
            <person name="Smith T.C."/>
            <person name="Stanton J.D."/>
            <person name="Ullery H.E."/>
            <person name="Wilson R.J."/>
            <person name="Serrano M.G."/>
            <person name="Buck G."/>
            <person name="Lee V."/>
            <person name="Wang Y."/>
            <person name="Carvalho R."/>
            <person name="Voegtly L."/>
            <person name="Shi R."/>
            <person name="Duckworth R."/>
            <person name="Johnson A."/>
            <person name="Loviza R."/>
            <person name="Walstead R."/>
            <person name="Shah Z."/>
            <person name="Kiflezghi M."/>
            <person name="Wade K."/>
            <person name="Ball S.L."/>
            <person name="Bradley K.W."/>
            <person name="Asai D.J."/>
            <person name="Bowman C.A."/>
            <person name="Russell D.A."/>
            <person name="Pope W.H."/>
            <person name="Jacobs-Sera D."/>
            <person name="Hendrix R.W."/>
            <person name="Hatfull G.F."/>
        </authorList>
    </citation>
    <scope>NUCLEOTIDE SEQUENCE [LARGE SCALE GENOMIC DNA]</scope>
    <source>
        <strain evidence="12">JCM 19170</strain>
    </source>
</reference>
<evidence type="ECO:0000256" key="9">
    <source>
        <dbReference type="ARBA" id="ARBA00023102"/>
    </source>
</evidence>
<gene>
    <name evidence="10" type="primary">hisE</name>
    <name evidence="11" type="ORF">Ga0061068_101179</name>
</gene>
<comment type="catalytic activity">
    <reaction evidence="1 10">
        <text>1-(5-phospho-beta-D-ribosyl)-ATP + H2O = 1-(5-phospho-beta-D-ribosyl)-5'-AMP + diphosphate + H(+)</text>
        <dbReference type="Rhea" id="RHEA:22828"/>
        <dbReference type="ChEBI" id="CHEBI:15377"/>
        <dbReference type="ChEBI" id="CHEBI:15378"/>
        <dbReference type="ChEBI" id="CHEBI:33019"/>
        <dbReference type="ChEBI" id="CHEBI:59457"/>
        <dbReference type="ChEBI" id="CHEBI:73183"/>
        <dbReference type="EC" id="3.6.1.31"/>
    </reaction>
</comment>
<name>A0A0K6IPJ4_9PROT</name>
<dbReference type="Pfam" id="PF01503">
    <property type="entry name" value="PRA-PH"/>
    <property type="match status" value="1"/>
</dbReference>
<dbReference type="InterPro" id="IPR021130">
    <property type="entry name" value="PRib-ATP_PPHydrolase-like"/>
</dbReference>
<evidence type="ECO:0000313" key="11">
    <source>
        <dbReference type="EMBL" id="CUB05016.1"/>
    </source>
</evidence>
<accession>A0A0K6IPJ4</accession>
<comment type="similarity">
    <text evidence="10">Belongs to the PRA-PH family.</text>
</comment>
<organism evidence="11 12">
    <name type="scientific">Tepidiphilus thermophilus</name>
    <dbReference type="NCBI Taxonomy" id="876478"/>
    <lineage>
        <taxon>Bacteria</taxon>
        <taxon>Pseudomonadati</taxon>
        <taxon>Pseudomonadota</taxon>
        <taxon>Hydrogenophilia</taxon>
        <taxon>Hydrogenophilales</taxon>
        <taxon>Hydrogenophilaceae</taxon>
        <taxon>Tepidiphilus</taxon>
    </lineage>
</organism>
<dbReference type="GO" id="GO:0004636">
    <property type="term" value="F:phosphoribosyl-ATP diphosphatase activity"/>
    <property type="evidence" value="ECO:0007669"/>
    <property type="project" value="UniProtKB-UniRule"/>
</dbReference>
<dbReference type="FunFam" id="1.10.287.1080:FF:000002">
    <property type="entry name" value="Histidine biosynthesis bifunctional protein HisIE"/>
    <property type="match status" value="1"/>
</dbReference>
<comment type="pathway">
    <text evidence="3 10">Amino-acid biosynthesis; L-histidine biosynthesis; L-histidine from 5-phospho-alpha-D-ribose 1-diphosphate: step 2/9.</text>
</comment>
<evidence type="ECO:0000256" key="5">
    <source>
        <dbReference type="ARBA" id="ARBA00022605"/>
    </source>
</evidence>
<keyword evidence="4 10" id="KW-0963">Cytoplasm</keyword>
<keyword evidence="5 10" id="KW-0028">Amino-acid biosynthesis</keyword>
<dbReference type="GO" id="GO:0000105">
    <property type="term" value="P:L-histidine biosynthetic process"/>
    <property type="evidence" value="ECO:0007669"/>
    <property type="project" value="UniProtKB-UniRule"/>
</dbReference>
<evidence type="ECO:0000256" key="4">
    <source>
        <dbReference type="ARBA" id="ARBA00022490"/>
    </source>
</evidence>
<evidence type="ECO:0000256" key="7">
    <source>
        <dbReference type="ARBA" id="ARBA00022801"/>
    </source>
</evidence>
<dbReference type="GO" id="GO:0005524">
    <property type="term" value="F:ATP binding"/>
    <property type="evidence" value="ECO:0007669"/>
    <property type="project" value="UniProtKB-KW"/>
</dbReference>
<dbReference type="UniPathway" id="UPA00031">
    <property type="reaction ID" value="UER00007"/>
</dbReference>
<keyword evidence="7 10" id="KW-0378">Hydrolase</keyword>
<dbReference type="NCBIfam" id="NF001611">
    <property type="entry name" value="PRK00400.1-3"/>
    <property type="match status" value="1"/>
</dbReference>
<evidence type="ECO:0000256" key="6">
    <source>
        <dbReference type="ARBA" id="ARBA00022741"/>
    </source>
</evidence>
<keyword evidence="6 10" id="KW-0547">Nucleotide-binding</keyword>
<evidence type="ECO:0000256" key="3">
    <source>
        <dbReference type="ARBA" id="ARBA00005204"/>
    </source>
</evidence>
<dbReference type="OrthoDB" id="9814738at2"/>
<dbReference type="AlphaFoldDB" id="A0A0K6IPJ4"/>
<proteinExistence type="inferred from homology"/>
<keyword evidence="12" id="KW-1185">Reference proteome</keyword>
<evidence type="ECO:0000256" key="8">
    <source>
        <dbReference type="ARBA" id="ARBA00022840"/>
    </source>
</evidence>
<dbReference type="Gene3D" id="1.10.287.1080">
    <property type="entry name" value="MazG-like"/>
    <property type="match status" value="1"/>
</dbReference>
<dbReference type="Proteomes" id="UP000182108">
    <property type="component" value="Unassembled WGS sequence"/>
</dbReference>
<keyword evidence="8 10" id="KW-0067">ATP-binding</keyword>
<evidence type="ECO:0000313" key="12">
    <source>
        <dbReference type="Proteomes" id="UP000182108"/>
    </source>
</evidence>
<dbReference type="InterPro" id="IPR008179">
    <property type="entry name" value="HisE"/>
</dbReference>
<dbReference type="SUPFAM" id="SSF101386">
    <property type="entry name" value="all-alpha NTP pyrophosphatases"/>
    <property type="match status" value="1"/>
</dbReference>
<dbReference type="EMBL" id="CYHH01000001">
    <property type="protein sequence ID" value="CUB05016.1"/>
    <property type="molecule type" value="Genomic_DNA"/>
</dbReference>
<keyword evidence="9 10" id="KW-0368">Histidine biosynthesis</keyword>
<evidence type="ECO:0000256" key="2">
    <source>
        <dbReference type="ARBA" id="ARBA00004496"/>
    </source>
</evidence>
<dbReference type="PANTHER" id="PTHR42945:SF9">
    <property type="entry name" value="HISTIDINE BIOSYNTHESIS BIFUNCTIONAL PROTEIN HISIE"/>
    <property type="match status" value="1"/>
</dbReference>
<evidence type="ECO:0000256" key="1">
    <source>
        <dbReference type="ARBA" id="ARBA00001460"/>
    </source>
</evidence>
<comment type="subcellular location">
    <subcellularLocation>
        <location evidence="2 10">Cytoplasm</location>
    </subcellularLocation>
</comment>
<dbReference type="RefSeq" id="WP_055422562.1">
    <property type="nucleotide sequence ID" value="NZ_CYHH01000001.1"/>
</dbReference>
<evidence type="ECO:0000256" key="10">
    <source>
        <dbReference type="HAMAP-Rule" id="MF_01020"/>
    </source>
</evidence>
<sequence length="123" mass="13567">MIDLEVLRRVSQTLAERKAADPDQSYVSSLYQKGTEAILKKVAEEAAEVIMAAKDGDRLHLVWEVTDLWFHTMVLLAHFGLSVEDIAAEFRRREGVSGIDEKRARLATAAEAESVVIAKGGKA</sequence>
<dbReference type="PANTHER" id="PTHR42945">
    <property type="entry name" value="HISTIDINE BIOSYNTHESIS BIFUNCTIONAL PROTEIN"/>
    <property type="match status" value="1"/>
</dbReference>
<dbReference type="GO" id="GO:0005737">
    <property type="term" value="C:cytoplasm"/>
    <property type="evidence" value="ECO:0007669"/>
    <property type="project" value="UniProtKB-SubCell"/>
</dbReference>
<dbReference type="CDD" id="cd11534">
    <property type="entry name" value="NTP-PPase_HisIE_like"/>
    <property type="match status" value="1"/>
</dbReference>
<dbReference type="HAMAP" id="MF_01020">
    <property type="entry name" value="HisE"/>
    <property type="match status" value="1"/>
</dbReference>
<dbReference type="NCBIfam" id="TIGR03188">
    <property type="entry name" value="histidine_hisI"/>
    <property type="match status" value="1"/>
</dbReference>
<protein>
    <recommendedName>
        <fullName evidence="10">Phosphoribosyl-ATP pyrophosphatase</fullName>
        <shortName evidence="10">PRA-PH</shortName>
        <ecNumber evidence="10">3.6.1.31</ecNumber>
    </recommendedName>
</protein>
<dbReference type="EC" id="3.6.1.31" evidence="10"/>